<gene>
    <name evidence="3" type="ORF">I5M19_17105</name>
</gene>
<feature type="chain" id="PRO_5036935390" evidence="1">
    <location>
        <begin position="22"/>
        <end position="178"/>
    </location>
</feature>
<evidence type="ECO:0000313" key="4">
    <source>
        <dbReference type="Proteomes" id="UP000613193"/>
    </source>
</evidence>
<dbReference type="RefSeq" id="WP_200067572.1">
    <property type="nucleotide sequence ID" value="NZ_JAEHFW010000003.1"/>
</dbReference>
<keyword evidence="4" id="KW-1185">Reference proteome</keyword>
<evidence type="ECO:0000313" key="3">
    <source>
        <dbReference type="EMBL" id="MBK0381046.1"/>
    </source>
</evidence>
<organism evidence="3 4">
    <name type="scientific">Mucilaginibacter segetis</name>
    <dbReference type="NCBI Taxonomy" id="2793071"/>
    <lineage>
        <taxon>Bacteria</taxon>
        <taxon>Pseudomonadati</taxon>
        <taxon>Bacteroidota</taxon>
        <taxon>Sphingobacteriia</taxon>
        <taxon>Sphingobacteriales</taxon>
        <taxon>Sphingobacteriaceae</taxon>
        <taxon>Mucilaginibacter</taxon>
    </lineage>
</organism>
<dbReference type="AlphaFoldDB" id="A0A934PX22"/>
<dbReference type="InterPro" id="IPR025419">
    <property type="entry name" value="DUF4142"/>
</dbReference>
<dbReference type="EMBL" id="JAEHFW010000003">
    <property type="protein sequence ID" value="MBK0381046.1"/>
    <property type="molecule type" value="Genomic_DNA"/>
</dbReference>
<name>A0A934PX22_9SPHI</name>
<dbReference type="PANTHER" id="PTHR38593">
    <property type="entry name" value="BLR2558 PROTEIN"/>
    <property type="match status" value="1"/>
</dbReference>
<evidence type="ECO:0000256" key="1">
    <source>
        <dbReference type="SAM" id="SignalP"/>
    </source>
</evidence>
<comment type="caution">
    <text evidence="3">The sequence shown here is derived from an EMBL/GenBank/DDBJ whole genome shotgun (WGS) entry which is preliminary data.</text>
</comment>
<dbReference type="InterPro" id="IPR012347">
    <property type="entry name" value="Ferritin-like"/>
</dbReference>
<dbReference type="Proteomes" id="UP000613193">
    <property type="component" value="Unassembled WGS sequence"/>
</dbReference>
<evidence type="ECO:0000259" key="2">
    <source>
        <dbReference type="Pfam" id="PF13628"/>
    </source>
</evidence>
<dbReference type="Gene3D" id="1.20.1260.10">
    <property type="match status" value="1"/>
</dbReference>
<proteinExistence type="predicted"/>
<feature type="domain" description="DUF4142" evidence="2">
    <location>
        <begin position="42"/>
        <end position="173"/>
    </location>
</feature>
<dbReference type="PANTHER" id="PTHR38593:SF1">
    <property type="entry name" value="BLR2558 PROTEIN"/>
    <property type="match status" value="1"/>
</dbReference>
<sequence>MKKIICIALTLSVLFSVEACHNNSRQAKNYNNKTSVDGEGLTFLKNGLEGSYAEIKLSQLAEQNSQNSEVLDFAKMMITDHSDIVNDMEQLAKKENVITSDSLTLAHQQMIDQLKNKTGADFDKTYMQTMVTDHEKAVKLYESATTDKNHNIQDFALKILPKIKEHLTQANDLCTDLK</sequence>
<dbReference type="Pfam" id="PF13628">
    <property type="entry name" value="DUF4142"/>
    <property type="match status" value="1"/>
</dbReference>
<reference evidence="3" key="1">
    <citation type="submission" date="2020-12" db="EMBL/GenBank/DDBJ databases">
        <title>Bacterial novel species Mucilaginibacter sp. SD-g isolated from soil.</title>
        <authorList>
            <person name="Jung H.-Y."/>
        </authorList>
    </citation>
    <scope>NUCLEOTIDE SEQUENCE</scope>
    <source>
        <strain evidence="3">SD-g</strain>
    </source>
</reference>
<protein>
    <submittedName>
        <fullName evidence="3">DUF4142 domain-containing protein</fullName>
    </submittedName>
</protein>
<feature type="signal peptide" evidence="1">
    <location>
        <begin position="1"/>
        <end position="21"/>
    </location>
</feature>
<accession>A0A934PX22</accession>
<keyword evidence="1" id="KW-0732">Signal</keyword>